<dbReference type="SUPFAM" id="SSF53335">
    <property type="entry name" value="S-adenosyl-L-methionine-dependent methyltransferases"/>
    <property type="match status" value="1"/>
</dbReference>
<dbReference type="Gene3D" id="2.70.160.11">
    <property type="entry name" value="Hnrnp arginine n-methyltransferase1"/>
    <property type="match status" value="1"/>
</dbReference>
<dbReference type="NCBIfam" id="TIGR01549">
    <property type="entry name" value="HAD-SF-IA-v1"/>
    <property type="match status" value="1"/>
</dbReference>
<evidence type="ECO:0000313" key="9">
    <source>
        <dbReference type="EMBL" id="EWC46149.1"/>
    </source>
</evidence>
<dbReference type="InterPro" id="IPR025799">
    <property type="entry name" value="Arg_MeTrfase"/>
</dbReference>
<dbReference type="EMBL" id="KI966420">
    <property type="protein sequence ID" value="EWC46149.1"/>
    <property type="molecule type" value="Genomic_DNA"/>
</dbReference>
<dbReference type="Pfam" id="PF00702">
    <property type="entry name" value="Hydrolase"/>
    <property type="match status" value="1"/>
</dbReference>
<evidence type="ECO:0000259" key="8">
    <source>
        <dbReference type="Pfam" id="PF22528"/>
    </source>
</evidence>
<evidence type="ECO:0000256" key="4">
    <source>
        <dbReference type="ARBA" id="ARBA00022691"/>
    </source>
</evidence>
<dbReference type="GO" id="GO:0035242">
    <property type="term" value="F:protein-arginine omega-N asymmetric methyltransferase activity"/>
    <property type="evidence" value="ECO:0007669"/>
    <property type="project" value="UniProtKB-EC"/>
</dbReference>
<evidence type="ECO:0000313" key="10">
    <source>
        <dbReference type="Proteomes" id="UP000024837"/>
    </source>
</evidence>
<dbReference type="InterPro" id="IPR006439">
    <property type="entry name" value="HAD-SF_hydro_IA"/>
</dbReference>
<dbReference type="SFLD" id="SFLDS00003">
    <property type="entry name" value="Haloacid_Dehalogenase"/>
    <property type="match status" value="1"/>
</dbReference>
<feature type="domain" description="Protein arginine N-methyltransferase" evidence="8">
    <location>
        <begin position="129"/>
        <end position="291"/>
    </location>
</feature>
<gene>
    <name evidence="9" type="ORF">DRE_04527</name>
</gene>
<dbReference type="InterPro" id="IPR041698">
    <property type="entry name" value="Methyltransf_25"/>
</dbReference>
<accession>W7HSE9</accession>
<dbReference type="InterPro" id="IPR055135">
    <property type="entry name" value="PRMT_dom"/>
</dbReference>
<dbReference type="GO" id="GO:0042054">
    <property type="term" value="F:histone methyltransferase activity"/>
    <property type="evidence" value="ECO:0007669"/>
    <property type="project" value="TreeGrafter"/>
</dbReference>
<dbReference type="GO" id="GO:0016791">
    <property type="term" value="F:phosphatase activity"/>
    <property type="evidence" value="ECO:0007669"/>
    <property type="project" value="UniProtKB-ARBA"/>
</dbReference>
<dbReference type="InterPro" id="IPR029063">
    <property type="entry name" value="SAM-dependent_MTases_sf"/>
</dbReference>
<dbReference type="AlphaFoldDB" id="W7HSE9"/>
<dbReference type="Pfam" id="PF13649">
    <property type="entry name" value="Methyltransf_25"/>
    <property type="match status" value="1"/>
</dbReference>
<dbReference type="Gene3D" id="1.10.260.80">
    <property type="match status" value="1"/>
</dbReference>
<sequence length="600" mass="66636">MLKDEVRTNSYKNAIYQNRHLFKDKIVLDVGCGTSILSMFAVRAGAKHVYAVDMSTIIEKAREIVAVNGMSEQITLIQGKMEEIELPVDKVDIIISEWMGYFLLYESMLDTVLLARDKYLAPGGLIFPDKASIYMAAIEDGDYKEEKIGFWNNVYGFDFSPLQATALSEPLVDTVDLKAVVTDPCLVLSLDLYSVQPSDLAFTAPFSLNVRRNDFIHALIAWFDIDFGACHKPIKFSTGPHAKYTHWKQTVFYLHEMLTVKEGERLQGVLSSKPTEKNRRDLDVKIEYSFEAEDHDRSGSEICLYKMFRLPLALLKRQPALTPTAAALIGNHGFVRRRCSVQRSTGGCYTASTLDRMATSRGFAPLDPSKVGVGPSGERPQLQAVVFDVDGTLCMPQSWMFAEMRRRLGITKGTDILDHILGLPDDAAVVGSESGSASEGVGSNSQREQAFELIRAVEREAMGQMQPQEGLVELMDYLDGRGVRKAICTRNFDAPVEHLITNFITGHLFYPIITRDFKPPKPSPAGILHIAEKLGIEDGGNRLIMVGDSLDDMTAGRRAGAVTVLLANHENQELKAHEHTDLSVDRLSDLIAILEDGVQI</sequence>
<organism evidence="9 10">
    <name type="scientific">Drechslerella stenobrocha 248</name>
    <dbReference type="NCBI Taxonomy" id="1043628"/>
    <lineage>
        <taxon>Eukaryota</taxon>
        <taxon>Fungi</taxon>
        <taxon>Dikarya</taxon>
        <taxon>Ascomycota</taxon>
        <taxon>Pezizomycotina</taxon>
        <taxon>Orbiliomycetes</taxon>
        <taxon>Orbiliales</taxon>
        <taxon>Orbiliaceae</taxon>
        <taxon>Drechslerella</taxon>
    </lineage>
</organism>
<dbReference type="PANTHER" id="PTHR11006">
    <property type="entry name" value="PROTEIN ARGININE N-METHYLTRANSFERASE"/>
    <property type="match status" value="1"/>
</dbReference>
<dbReference type="InterPro" id="IPR036412">
    <property type="entry name" value="HAD-like_sf"/>
</dbReference>
<dbReference type="HOGENOM" id="CLU_454938_0_0_1"/>
<evidence type="ECO:0000256" key="2">
    <source>
        <dbReference type="ARBA" id="ARBA00022603"/>
    </source>
</evidence>
<dbReference type="FunFam" id="3.40.50.150:FF:000003">
    <property type="entry name" value="Blast:Protein arginine N-methyltransferase 1"/>
    <property type="match status" value="1"/>
</dbReference>
<dbReference type="PROSITE" id="PS51678">
    <property type="entry name" value="SAM_MT_PRMT"/>
    <property type="match status" value="1"/>
</dbReference>
<dbReference type="Proteomes" id="UP000024837">
    <property type="component" value="Unassembled WGS sequence"/>
</dbReference>
<evidence type="ECO:0000256" key="3">
    <source>
        <dbReference type="ARBA" id="ARBA00022679"/>
    </source>
</evidence>
<keyword evidence="4 6" id="KW-0949">S-adenosyl-L-methionine</keyword>
<keyword evidence="2 6" id="KW-0489">Methyltransferase</keyword>
<dbReference type="Gene3D" id="3.40.50.1000">
    <property type="entry name" value="HAD superfamily/HAD-like"/>
    <property type="match status" value="1"/>
</dbReference>
<dbReference type="EC" id="2.1.1.319" evidence="1"/>
<dbReference type="Pfam" id="PF22528">
    <property type="entry name" value="PRMT_C"/>
    <property type="match status" value="1"/>
</dbReference>
<dbReference type="SUPFAM" id="SSF56784">
    <property type="entry name" value="HAD-like"/>
    <property type="match status" value="1"/>
</dbReference>
<dbReference type="FunFam" id="2.70.160.11:FF:000001">
    <property type="entry name" value="Blast:Protein arginine N-methyltransferase 1"/>
    <property type="match status" value="1"/>
</dbReference>
<proteinExistence type="predicted"/>
<dbReference type="CDD" id="cd02440">
    <property type="entry name" value="AdoMet_MTases"/>
    <property type="match status" value="1"/>
</dbReference>
<dbReference type="OrthoDB" id="7848332at2759"/>
<protein>
    <recommendedName>
        <fullName evidence="1">type I protein arginine methyltransferase</fullName>
        <ecNumber evidence="1">2.1.1.319</ecNumber>
    </recommendedName>
</protein>
<evidence type="ECO:0000256" key="1">
    <source>
        <dbReference type="ARBA" id="ARBA00011925"/>
    </source>
</evidence>
<dbReference type="Gene3D" id="3.40.50.150">
    <property type="entry name" value="Vaccinia Virus protein VP39"/>
    <property type="match status" value="1"/>
</dbReference>
<feature type="domain" description="Methyltransferase" evidence="7">
    <location>
        <begin position="27"/>
        <end position="124"/>
    </location>
</feature>
<dbReference type="InterPro" id="IPR023214">
    <property type="entry name" value="HAD_sf"/>
</dbReference>
<reference evidence="9 10" key="1">
    <citation type="submission" date="2013-05" db="EMBL/GenBank/DDBJ databases">
        <title>Drechslerella stenobrocha genome reveals carnivorous origination and mechanical trapping mechanism of predatory fungi.</title>
        <authorList>
            <person name="Liu X."/>
            <person name="Zhang W."/>
            <person name="Liu K."/>
        </authorList>
    </citation>
    <scope>NUCLEOTIDE SEQUENCE [LARGE SCALE GENOMIC DNA]</scope>
    <source>
        <strain evidence="9 10">248</strain>
    </source>
</reference>
<keyword evidence="10" id="KW-1185">Reference proteome</keyword>
<dbReference type="GO" id="GO:0032259">
    <property type="term" value="P:methylation"/>
    <property type="evidence" value="ECO:0007669"/>
    <property type="project" value="UniProtKB-KW"/>
</dbReference>
<evidence type="ECO:0000259" key="7">
    <source>
        <dbReference type="Pfam" id="PF13649"/>
    </source>
</evidence>
<dbReference type="CDD" id="cd01427">
    <property type="entry name" value="HAD_like"/>
    <property type="match status" value="1"/>
</dbReference>
<evidence type="ECO:0000256" key="5">
    <source>
        <dbReference type="ARBA" id="ARBA00049303"/>
    </source>
</evidence>
<dbReference type="GO" id="GO:0005634">
    <property type="term" value="C:nucleus"/>
    <property type="evidence" value="ECO:0007669"/>
    <property type="project" value="TreeGrafter"/>
</dbReference>
<dbReference type="PANTHER" id="PTHR11006:SF53">
    <property type="entry name" value="PROTEIN ARGININE N-METHYLTRANSFERASE 3"/>
    <property type="match status" value="1"/>
</dbReference>
<comment type="catalytic activity">
    <reaction evidence="5">
        <text>L-arginyl-[protein] + S-adenosyl-L-methionine = N(omega)-methyl-L-arginyl-[protein] + S-adenosyl-L-homocysteine + H(+)</text>
        <dbReference type="Rhea" id="RHEA:48100"/>
        <dbReference type="Rhea" id="RHEA-COMP:10532"/>
        <dbReference type="Rhea" id="RHEA-COMP:11990"/>
        <dbReference type="ChEBI" id="CHEBI:15378"/>
        <dbReference type="ChEBI" id="CHEBI:29965"/>
        <dbReference type="ChEBI" id="CHEBI:57856"/>
        <dbReference type="ChEBI" id="CHEBI:59789"/>
        <dbReference type="ChEBI" id="CHEBI:65280"/>
    </reaction>
    <physiologicalReaction direction="left-to-right" evidence="5">
        <dbReference type="Rhea" id="RHEA:48101"/>
    </physiologicalReaction>
</comment>
<name>W7HSE9_9PEZI</name>
<dbReference type="SFLD" id="SFLDG01129">
    <property type="entry name" value="C1.5:_HAD__Beta-PGM__Phosphata"/>
    <property type="match status" value="1"/>
</dbReference>
<evidence type="ECO:0000256" key="6">
    <source>
        <dbReference type="PROSITE-ProRule" id="PRU01015"/>
    </source>
</evidence>
<keyword evidence="3 6" id="KW-0808">Transferase</keyword>